<dbReference type="Proteomes" id="UP000264353">
    <property type="component" value="Chromosome A4"/>
</dbReference>
<evidence type="ECO:0000256" key="1">
    <source>
        <dbReference type="SAM" id="Phobius"/>
    </source>
</evidence>
<dbReference type="EMBL" id="CM010631">
    <property type="protein sequence ID" value="RID67774.1"/>
    <property type="molecule type" value="Genomic_DNA"/>
</dbReference>
<proteinExistence type="predicted"/>
<accession>A0A397ZTP2</accession>
<evidence type="ECO:0000313" key="3">
    <source>
        <dbReference type="Proteomes" id="UP000264353"/>
    </source>
</evidence>
<name>A0A397ZTP2_BRACM</name>
<reference evidence="2 3" key="1">
    <citation type="submission" date="2018-06" db="EMBL/GenBank/DDBJ databases">
        <title>WGS assembly of Brassica rapa FPsc.</title>
        <authorList>
            <person name="Bowman J."/>
            <person name="Kohchi T."/>
            <person name="Yamato K."/>
            <person name="Jenkins J."/>
            <person name="Shu S."/>
            <person name="Ishizaki K."/>
            <person name="Yamaoka S."/>
            <person name="Nishihama R."/>
            <person name="Nakamura Y."/>
            <person name="Berger F."/>
            <person name="Adam C."/>
            <person name="Aki S."/>
            <person name="Althoff F."/>
            <person name="Araki T."/>
            <person name="Arteaga-Vazquez M."/>
            <person name="Balasubrmanian S."/>
            <person name="Bauer D."/>
            <person name="Boehm C."/>
            <person name="Briginshaw L."/>
            <person name="Caballero-Perez J."/>
            <person name="Catarino B."/>
            <person name="Chen F."/>
            <person name="Chiyoda S."/>
            <person name="Chovatia M."/>
            <person name="Davies K."/>
            <person name="Delmans M."/>
            <person name="Demura T."/>
            <person name="Dierschke T."/>
            <person name="Dolan L."/>
            <person name="Dorantes-Acosta A."/>
            <person name="Eklund D."/>
            <person name="Florent S."/>
            <person name="Flores-Sandoval E."/>
            <person name="Fujiyama A."/>
            <person name="Fukuzawa H."/>
            <person name="Galik B."/>
            <person name="Grimanelli D."/>
            <person name="Grimwood J."/>
            <person name="Grossniklaus U."/>
            <person name="Hamada T."/>
            <person name="Haseloff J."/>
            <person name="Hetherington A."/>
            <person name="Higo A."/>
            <person name="Hirakawa Y."/>
            <person name="Hundley H."/>
            <person name="Ikeda Y."/>
            <person name="Inoue K."/>
            <person name="Inoue S."/>
            <person name="Ishida S."/>
            <person name="Jia Q."/>
            <person name="Kakita M."/>
            <person name="Kanazawa T."/>
            <person name="Kawai Y."/>
            <person name="Kawashima T."/>
            <person name="Kennedy M."/>
            <person name="Kinose K."/>
            <person name="Kinoshita T."/>
            <person name="Kohara Y."/>
            <person name="Koide E."/>
            <person name="Komatsu K."/>
            <person name="Kopischke S."/>
            <person name="Kubo M."/>
            <person name="Kyozuka J."/>
            <person name="Lagercrantz U."/>
            <person name="Lin S."/>
            <person name="Lindquist E."/>
            <person name="Lipzen A."/>
            <person name="Lu C."/>
            <person name="Luna E."/>
            <person name="Martienssen R."/>
            <person name="Minamino N."/>
            <person name="Mizutani M."/>
            <person name="Mizutani M."/>
            <person name="Mochizuki N."/>
            <person name="Monte I."/>
            <person name="Mosher R."/>
            <person name="Nagasaki H."/>
            <person name="Nakagami H."/>
            <person name="Naramoto S."/>
            <person name="Nishitani K."/>
            <person name="Ohtani M."/>
            <person name="Okamoto T."/>
            <person name="Okumura M."/>
            <person name="Phillips J."/>
            <person name="Pollak B."/>
            <person name="Reinders A."/>
            <person name="Roevekamp M."/>
            <person name="Sano R."/>
            <person name="Sawa S."/>
            <person name="Schmid M."/>
            <person name="Shirakawa M."/>
            <person name="Solano R."/>
            <person name="Spunde A."/>
            <person name="Suetsugu N."/>
            <person name="Sugano S."/>
            <person name="Sugiyama A."/>
            <person name="Sun R."/>
            <person name="Suzuki Y."/>
            <person name="Takenaka M."/>
            <person name="Takezawa D."/>
            <person name="Tomogane H."/>
            <person name="Tsuzuki M."/>
            <person name="Ueda T."/>
            <person name="Umeda M."/>
            <person name="Ward J."/>
            <person name="Watanabe Y."/>
            <person name="Yazaki K."/>
            <person name="Yokoyama R."/>
            <person name="Yoshitake Y."/>
            <person name="Yotsui I."/>
            <person name="Zachgo S."/>
            <person name="Schmutz J."/>
        </authorList>
    </citation>
    <scope>NUCLEOTIDE SEQUENCE [LARGE SCALE GENOMIC DNA]</scope>
    <source>
        <strain evidence="3">cv. B-3</strain>
    </source>
</reference>
<organism evidence="2 3">
    <name type="scientific">Brassica campestris</name>
    <name type="common">Field mustard</name>
    <dbReference type="NCBI Taxonomy" id="3711"/>
    <lineage>
        <taxon>Eukaryota</taxon>
        <taxon>Viridiplantae</taxon>
        <taxon>Streptophyta</taxon>
        <taxon>Embryophyta</taxon>
        <taxon>Tracheophyta</taxon>
        <taxon>Spermatophyta</taxon>
        <taxon>Magnoliopsida</taxon>
        <taxon>eudicotyledons</taxon>
        <taxon>Gunneridae</taxon>
        <taxon>Pentapetalae</taxon>
        <taxon>rosids</taxon>
        <taxon>malvids</taxon>
        <taxon>Brassicales</taxon>
        <taxon>Brassicaceae</taxon>
        <taxon>Brassiceae</taxon>
        <taxon>Brassica</taxon>
    </lineage>
</organism>
<keyword evidence="1" id="KW-1133">Transmembrane helix</keyword>
<gene>
    <name evidence="2" type="ORF">BRARA_D02843</name>
</gene>
<keyword evidence="1" id="KW-0472">Membrane</keyword>
<dbReference type="AlphaFoldDB" id="A0A397ZTP2"/>
<evidence type="ECO:0000313" key="2">
    <source>
        <dbReference type="EMBL" id="RID67774.1"/>
    </source>
</evidence>
<keyword evidence="1" id="KW-0812">Transmembrane</keyword>
<protein>
    <submittedName>
        <fullName evidence="2">Uncharacterized protein</fullName>
    </submittedName>
</protein>
<feature type="transmembrane region" description="Helical" evidence="1">
    <location>
        <begin position="6"/>
        <end position="26"/>
    </location>
</feature>
<sequence>MLYLAMMIFTLVMEEHVIFVVAGIIANMAKMHRLTVPGVSRHYIRQLLHVLFTLEMSDEFGTYFESVIAYVANAERFIFIHGHHLTCDVVIQ</sequence>